<proteinExistence type="predicted"/>
<dbReference type="HOGENOM" id="CLU_172273_0_0_2"/>
<dbReference type="OrthoDB" id="259485at2157"/>
<dbReference type="eggNOG" id="arCOG02866">
    <property type="taxonomic scope" value="Archaea"/>
</dbReference>
<feature type="domain" description="DUF7123" evidence="1">
    <location>
        <begin position="3"/>
        <end position="73"/>
    </location>
</feature>
<protein>
    <recommendedName>
        <fullName evidence="1">DUF7123 domain-containing protein</fullName>
    </recommendedName>
</protein>
<dbReference type="Pfam" id="PF23438">
    <property type="entry name" value="DUF7123"/>
    <property type="match status" value="1"/>
</dbReference>
<gene>
    <name evidence="2" type="ordered locus">Huta_2636</name>
</gene>
<dbReference type="STRING" id="519442.Huta_2636"/>
<dbReference type="Proteomes" id="UP000002071">
    <property type="component" value="Chromosome"/>
</dbReference>
<evidence type="ECO:0000313" key="3">
    <source>
        <dbReference type="Proteomes" id="UP000002071"/>
    </source>
</evidence>
<evidence type="ECO:0000259" key="1">
    <source>
        <dbReference type="Pfam" id="PF23438"/>
    </source>
</evidence>
<dbReference type="GeneID" id="8384941"/>
<dbReference type="RefSeq" id="WP_015790359.1">
    <property type="nucleotide sequence ID" value="NC_013158.1"/>
</dbReference>
<dbReference type="KEGG" id="hut:Huta_2636"/>
<dbReference type="AlphaFoldDB" id="C7NML2"/>
<dbReference type="EMBL" id="CP001687">
    <property type="protein sequence ID" value="ACV12797.1"/>
    <property type="molecule type" value="Genomic_DNA"/>
</dbReference>
<organism evidence="2 3">
    <name type="scientific">Halorhabdus utahensis (strain DSM 12940 / JCM 11049 / AX-2)</name>
    <dbReference type="NCBI Taxonomy" id="519442"/>
    <lineage>
        <taxon>Archaea</taxon>
        <taxon>Methanobacteriati</taxon>
        <taxon>Methanobacteriota</taxon>
        <taxon>Stenosarchaea group</taxon>
        <taxon>Halobacteria</taxon>
        <taxon>Halobacteriales</taxon>
        <taxon>Haloarculaceae</taxon>
        <taxon>Halorhabdus</taxon>
    </lineage>
</organism>
<reference evidence="2 3" key="1">
    <citation type="journal article" date="2009" name="Stand. Genomic Sci.">
        <title>Complete genome sequence of Halorhabdus utahensis type strain (AX-2).</title>
        <authorList>
            <person name="Anderson I."/>
            <person name="Tindall B.J."/>
            <person name="Pomrenke H."/>
            <person name="Goker M."/>
            <person name="Lapidus A."/>
            <person name="Nolan M."/>
            <person name="Copeland A."/>
            <person name="Glavina Del Rio T."/>
            <person name="Chen F."/>
            <person name="Tice H."/>
            <person name="Cheng J.F."/>
            <person name="Lucas S."/>
            <person name="Chertkov O."/>
            <person name="Bruce D."/>
            <person name="Brettin T."/>
            <person name="Detter J.C."/>
            <person name="Han C."/>
            <person name="Goodwin L."/>
            <person name="Land M."/>
            <person name="Hauser L."/>
            <person name="Chang Y.J."/>
            <person name="Jeffries C.D."/>
            <person name="Pitluck S."/>
            <person name="Pati A."/>
            <person name="Mavromatis K."/>
            <person name="Ivanova N."/>
            <person name="Ovchinnikova G."/>
            <person name="Chen A."/>
            <person name="Palaniappan K."/>
            <person name="Chain P."/>
            <person name="Rohde M."/>
            <person name="Bristow J."/>
            <person name="Eisen J.A."/>
            <person name="Markowitz V."/>
            <person name="Hugenholtz P."/>
            <person name="Kyrpides N.C."/>
            <person name="Klenk H.P."/>
        </authorList>
    </citation>
    <scope>NUCLEOTIDE SEQUENCE [LARGE SCALE GENOMIC DNA]</scope>
    <source>
        <strain evidence="3">DSM 12940 / JCM 11049 / AX-2</strain>
    </source>
</reference>
<keyword evidence="3" id="KW-1185">Reference proteome</keyword>
<sequence>MTATTDTKRQRLRAYLHDRTAEGECYLKSKFVARDLELSTREIGQLFADLREEADDLDVERWAYSNATTWRVERR</sequence>
<name>C7NML2_HALUD</name>
<dbReference type="InterPro" id="IPR055547">
    <property type="entry name" value="DUF7123"/>
</dbReference>
<accession>C7NML2</accession>
<evidence type="ECO:0000313" key="2">
    <source>
        <dbReference type="EMBL" id="ACV12797.1"/>
    </source>
</evidence>